<evidence type="ECO:0000313" key="1">
    <source>
        <dbReference type="EMBL" id="ADW16128.1"/>
    </source>
</evidence>
<reference evidence="2" key="1">
    <citation type="submission" date="2010-12" db="EMBL/GenBank/DDBJ databases">
        <title>The genome sequence of Filifactor alocis strain ATCC 35896.</title>
        <authorList>
            <consortium name="The Broad Institute Genome Sequencing Platform"/>
            <person name="Ward D."/>
            <person name="Earl A."/>
            <person name="Feldgarden M."/>
            <person name="Young S.K."/>
            <person name="Gargeya S."/>
            <person name="Zeng Q."/>
            <person name="Alvarado L."/>
            <person name="Berlin A."/>
            <person name="Bochicchio J."/>
            <person name="Chapman S.B."/>
            <person name="Chen Z."/>
            <person name="Freedman E."/>
            <person name="Gellesch M."/>
            <person name="Goldberg J."/>
            <person name="Griggs A."/>
            <person name="Gujja S."/>
            <person name="Heilman E."/>
            <person name="Heiman D."/>
            <person name="Howarth C."/>
            <person name="Mehta T."/>
            <person name="Neiman D."/>
            <person name="Pearson M."/>
            <person name="Roberts A."/>
            <person name="Saif S."/>
            <person name="Shea T."/>
            <person name="Shenoy N."/>
            <person name="Sisk P."/>
            <person name="Stolte C."/>
            <person name="Sykes S."/>
            <person name="White J."/>
            <person name="Yandava C."/>
            <person name="Izard J."/>
            <person name="Blanton J.M."/>
            <person name="Baranova O.V."/>
            <person name="Tanner A.C."/>
            <person name="Dewhirst F.E."/>
            <person name="Haas B."/>
            <person name="Nusbaum C."/>
            <person name="Birren B."/>
        </authorList>
    </citation>
    <scope>NUCLEOTIDE SEQUENCE [LARGE SCALE GENOMIC DNA]</scope>
    <source>
        <strain evidence="2">ATCC 35896 / D40 B5</strain>
    </source>
</reference>
<gene>
    <name evidence="1" type="ordered locus">HMPREF0389_01682</name>
</gene>
<dbReference type="AlphaFoldDB" id="E8RK81"/>
<dbReference type="EMBL" id="CP002390">
    <property type="protein sequence ID" value="ADW16128.1"/>
    <property type="molecule type" value="Genomic_DNA"/>
</dbReference>
<dbReference type="STRING" id="546269.HMPREF0389_01682"/>
<keyword evidence="2" id="KW-1185">Reference proteome</keyword>
<dbReference type="KEGG" id="faa:HMPREF0389_01682"/>
<protein>
    <submittedName>
        <fullName evidence="1">Uncharacterized protein</fullName>
    </submittedName>
</protein>
<name>E8RK81_FILAD</name>
<proteinExistence type="predicted"/>
<organism evidence="1 2">
    <name type="scientific">Filifactor alocis (strain ATCC 35896 / CCUG 47790 / D40 B5)</name>
    <name type="common">Fusobacterium alocis</name>
    <dbReference type="NCBI Taxonomy" id="546269"/>
    <lineage>
        <taxon>Bacteria</taxon>
        <taxon>Bacillati</taxon>
        <taxon>Bacillota</taxon>
        <taxon>Clostridia</taxon>
        <taxon>Peptostreptococcales</taxon>
        <taxon>Filifactoraceae</taxon>
        <taxon>Filifactor</taxon>
    </lineage>
</organism>
<dbReference type="HOGENOM" id="CLU_3080086_0_0_9"/>
<accession>E8RK81</accession>
<evidence type="ECO:0000313" key="2">
    <source>
        <dbReference type="Proteomes" id="UP000007468"/>
    </source>
</evidence>
<sequence length="52" mass="6438">MTKHIFGFCASHVFFSLYVIEEDKRYKKKRTDPWMLSMVYCDKYIFYVIEDN</sequence>
<dbReference type="Proteomes" id="UP000007468">
    <property type="component" value="Chromosome"/>
</dbReference>